<dbReference type="GO" id="GO:0005856">
    <property type="term" value="C:cytoskeleton"/>
    <property type="evidence" value="ECO:0007669"/>
    <property type="project" value="UniProtKB-SubCell"/>
</dbReference>
<feature type="region of interest" description="Disordered" evidence="4">
    <location>
        <begin position="944"/>
        <end position="977"/>
    </location>
</feature>
<dbReference type="Proteomes" id="UP000094569">
    <property type="component" value="Unassembled WGS sequence"/>
</dbReference>
<feature type="compositionally biased region" description="Low complexity" evidence="4">
    <location>
        <begin position="651"/>
        <end position="665"/>
    </location>
</feature>
<comment type="subcellular location">
    <subcellularLocation>
        <location evidence="1">Cytoplasm</location>
        <location evidence="1">Cytoskeleton</location>
    </subcellularLocation>
</comment>
<dbReference type="InterPro" id="IPR036534">
    <property type="entry name" value="GAR_dom_sf"/>
</dbReference>
<feature type="compositionally biased region" description="Polar residues" evidence="4">
    <location>
        <begin position="471"/>
        <end position="483"/>
    </location>
</feature>
<dbReference type="PROSITE" id="PS51460">
    <property type="entry name" value="GAR"/>
    <property type="match status" value="1"/>
</dbReference>
<feature type="compositionally biased region" description="Polar residues" evidence="4">
    <location>
        <begin position="1106"/>
        <end position="1125"/>
    </location>
</feature>
<keyword evidence="7" id="KW-1185">Reference proteome</keyword>
<dbReference type="Gene3D" id="3.30.920.20">
    <property type="entry name" value="Gas2-like domain"/>
    <property type="match status" value="1"/>
</dbReference>
<dbReference type="OrthoDB" id="5409589at2759"/>
<feature type="region of interest" description="Disordered" evidence="4">
    <location>
        <begin position="1141"/>
        <end position="1248"/>
    </location>
</feature>
<keyword evidence="2" id="KW-0963">Cytoplasm</keyword>
<feature type="compositionally biased region" description="Polar residues" evidence="4">
    <location>
        <begin position="451"/>
        <end position="460"/>
    </location>
</feature>
<evidence type="ECO:0000256" key="4">
    <source>
        <dbReference type="SAM" id="MobiDB-lite"/>
    </source>
</evidence>
<feature type="compositionally biased region" description="Polar residues" evidence="4">
    <location>
        <begin position="509"/>
        <end position="529"/>
    </location>
</feature>
<organism evidence="6 7">
    <name type="scientific">Aspergillus cristatus</name>
    <name type="common">Chinese Fuzhuan brick tea-fermentation fungus</name>
    <name type="synonym">Eurotium cristatum</name>
    <dbReference type="NCBI Taxonomy" id="573508"/>
    <lineage>
        <taxon>Eukaryota</taxon>
        <taxon>Fungi</taxon>
        <taxon>Dikarya</taxon>
        <taxon>Ascomycota</taxon>
        <taxon>Pezizomycotina</taxon>
        <taxon>Eurotiomycetes</taxon>
        <taxon>Eurotiomycetidae</taxon>
        <taxon>Eurotiales</taxon>
        <taxon>Aspergillaceae</taxon>
        <taxon>Aspergillus</taxon>
        <taxon>Aspergillus subgen. Aspergillus</taxon>
    </lineage>
</organism>
<dbReference type="EMBL" id="JXNT01000003">
    <property type="protein sequence ID" value="ODM20311.1"/>
    <property type="molecule type" value="Genomic_DNA"/>
</dbReference>
<dbReference type="Pfam" id="PF02187">
    <property type="entry name" value="GAS2"/>
    <property type="match status" value="1"/>
</dbReference>
<feature type="domain" description="GAR" evidence="5">
    <location>
        <begin position="953"/>
        <end position="1028"/>
    </location>
</feature>
<accession>A0A1E3BHN6</accession>
<reference evidence="6 7" key="1">
    <citation type="journal article" date="2016" name="BMC Genomics">
        <title>Comparative genomic and transcriptomic analyses of the Fuzhuan brick tea-fermentation fungus Aspergillus cristatus.</title>
        <authorList>
            <person name="Ge Y."/>
            <person name="Wang Y."/>
            <person name="Liu Y."/>
            <person name="Tan Y."/>
            <person name="Ren X."/>
            <person name="Zhang X."/>
            <person name="Hyde K.D."/>
            <person name="Liu Y."/>
            <person name="Liu Z."/>
        </authorList>
    </citation>
    <scope>NUCLEOTIDE SEQUENCE [LARGE SCALE GENOMIC DNA]</scope>
    <source>
        <strain evidence="6 7">GZAAS20.1005</strain>
    </source>
</reference>
<proteinExistence type="predicted"/>
<comment type="caution">
    <text evidence="6">The sequence shown here is derived from an EMBL/GenBank/DDBJ whole genome shotgun (WGS) entry which is preliminary data.</text>
</comment>
<evidence type="ECO:0000256" key="3">
    <source>
        <dbReference type="ARBA" id="ARBA00023212"/>
    </source>
</evidence>
<name>A0A1E3BHN6_ASPCR</name>
<feature type="compositionally biased region" description="Basic and acidic residues" evidence="4">
    <location>
        <begin position="425"/>
        <end position="440"/>
    </location>
</feature>
<keyword evidence="3" id="KW-0206">Cytoskeleton</keyword>
<dbReference type="InterPro" id="IPR003108">
    <property type="entry name" value="GAR_dom"/>
</dbReference>
<feature type="compositionally biased region" description="Polar residues" evidence="4">
    <location>
        <begin position="1073"/>
        <end position="1082"/>
    </location>
</feature>
<dbReference type="GO" id="GO:0008017">
    <property type="term" value="F:microtubule binding"/>
    <property type="evidence" value="ECO:0007669"/>
    <property type="project" value="InterPro"/>
</dbReference>
<feature type="compositionally biased region" description="Low complexity" evidence="4">
    <location>
        <begin position="590"/>
        <end position="601"/>
    </location>
</feature>
<sequence length="1248" mass="135358">MAFNSPSLGNRPFPFCPPHPTKFSYDDSSRASIRPVPAYELDPLLRTLSPEATLQALSSTDAVPNNEKAAHDILSRSISQVSQADRALGIRAAVAAKNLTLWYMEVQSWEWPKRADAHQGKAFIPPSPSTVADSDVEYLGSLPSAVVEQHGARIEEIRDGMDNLGVEELKEHVLNAHIPSRSRPSSSNSTMSIPPPLSYVQLSDFTAVITATILRALPTLSRLNTLLSTWDVRLLVLRQIPGLILSLRLTREALDDAFRALKSRDPPSEHDALYSRSNFHAKQTELGAAVAAAGRRMDNVLDALEGREDSLPESWIDDLETIESEFSTWVVEAEKRSAENEWSRANADHPCQRSDDTPRVSEPVVNTSDSARRNARSFPMETIAEEESTSAAPSVNEALDKPEPVQSQADPTPIPEITEQLATPVERDATPVPEPVREEPTQNGLPAPDAQDTTARSPENVQPERPRTPIDTPQLSPKSSPISDAQFDKSIPPFSLEAPLPREPEQPSIPDSQANVASGTAQEFTPDNQNHARELVSVADQVEPPKHSEPGKTVPASRPVAVEEKPAATSSVVAAGPASTQEQPSAVTKPSLEPSPCSLPEMAKEAILQPNASEEDGSPPLKQPLESPIKLGRQAGDKNGKTRQRVTSDASMGSLSSFPSLMSSPDFQEPHAESSNATPLFFDTPPHFQDVFGKPGAAPSSNDHTLREDSLRRFDQKVSPRPQHNRAVSLPLQRFINERIDMNYENGAGMEDSPSMGKRPSVASHPEQQEPTNRDGASTPTARFRQLAYRSETPRDTKTRPTPSRSKTDGPVSGPRNSPRKVPLKTSAQRSLNAQPSARFATARLSRELNTNGSRESLATRGRPGSRPQSRAQTPADLAPRKTNSGSSTPLSKKKDYLDEKISTILDTLPARIQLLSEAQDDDDTFSVTSAAPVPMRGRYRSSSSASLYGAPAPSLTLTPAHTRRRQSFARGPEESSVKLYHLHKNGKSKPTKLFVRSVGESGERVMVRVGGGWADLGEYLREYAIHHGRRHVTDTPRVEVQGLTSHESTPGSSMLTPAPSNGRRTPSRPRSVISNRPSSSLAVHKTRRASNVSDATDFRAASFGEPTNPSHSPISTRRHSVSSNNSVGTISFASEAHYGSSAHSPATTIAAGSSRSTPLGLAGPKPRSRQKSMSPESEAWVEDVLGQARRSSLRPKGMPSADRETTPDVPPVPALPKVRSVSDMGSAGNSRRVMLRGLGSRRNSRQG</sequence>
<evidence type="ECO:0000313" key="7">
    <source>
        <dbReference type="Proteomes" id="UP000094569"/>
    </source>
</evidence>
<feature type="compositionally biased region" description="Basic and acidic residues" evidence="4">
    <location>
        <begin position="338"/>
        <end position="359"/>
    </location>
</feature>
<feature type="compositionally biased region" description="Polar residues" evidence="4">
    <location>
        <begin position="826"/>
        <end position="836"/>
    </location>
</feature>
<feature type="compositionally biased region" description="Polar residues" evidence="4">
    <location>
        <begin position="1043"/>
        <end position="1065"/>
    </location>
</feature>
<protein>
    <recommendedName>
        <fullName evidence="5">GAR domain-containing protein</fullName>
    </recommendedName>
</protein>
<dbReference type="VEuPathDB" id="FungiDB:SI65_03364"/>
<dbReference type="SUPFAM" id="SSF143575">
    <property type="entry name" value="GAS2 domain-like"/>
    <property type="match status" value="1"/>
</dbReference>
<feature type="region of interest" description="Disordered" evidence="4">
    <location>
        <begin position="1043"/>
        <end position="1125"/>
    </location>
</feature>
<evidence type="ECO:0000313" key="6">
    <source>
        <dbReference type="EMBL" id="ODM20311.1"/>
    </source>
</evidence>
<feature type="compositionally biased region" description="Polar residues" evidence="4">
    <location>
        <begin position="882"/>
        <end position="891"/>
    </location>
</feature>
<dbReference type="AlphaFoldDB" id="A0A1E3BHN6"/>
<feature type="region of interest" description="Disordered" evidence="4">
    <location>
        <begin position="338"/>
        <end position="898"/>
    </location>
</feature>
<feature type="compositionally biased region" description="Polar residues" evidence="4">
    <location>
        <begin position="769"/>
        <end position="781"/>
    </location>
</feature>
<feature type="compositionally biased region" description="Polar residues" evidence="4">
    <location>
        <begin position="568"/>
        <end position="588"/>
    </location>
</feature>
<evidence type="ECO:0000256" key="2">
    <source>
        <dbReference type="ARBA" id="ARBA00022490"/>
    </source>
</evidence>
<feature type="compositionally biased region" description="Polar residues" evidence="4">
    <location>
        <begin position="1142"/>
        <end position="1158"/>
    </location>
</feature>
<evidence type="ECO:0000256" key="1">
    <source>
        <dbReference type="ARBA" id="ARBA00004245"/>
    </source>
</evidence>
<feature type="compositionally biased region" description="Polar residues" evidence="4">
    <location>
        <begin position="848"/>
        <end position="857"/>
    </location>
</feature>
<evidence type="ECO:0000259" key="5">
    <source>
        <dbReference type="PROSITE" id="PS51460"/>
    </source>
</evidence>
<feature type="compositionally biased region" description="Basic and acidic residues" evidence="4">
    <location>
        <begin position="704"/>
        <end position="718"/>
    </location>
</feature>
<dbReference type="STRING" id="573508.A0A1E3BHN6"/>
<gene>
    <name evidence="6" type="ORF">SI65_03364</name>
</gene>